<dbReference type="RefSeq" id="WP_258730897.1">
    <property type="nucleotide sequence ID" value="NZ_JANTHZ010000001.1"/>
</dbReference>
<dbReference type="PANTHER" id="PTHR46401">
    <property type="entry name" value="GLYCOSYLTRANSFERASE WBBK-RELATED"/>
    <property type="match status" value="1"/>
</dbReference>
<sequence>MIRCWTINGRFLTQPLTGVQRYAHGIVAALDRLIADRHPLAQGLELELVTPKNAEDYALGHIAVRRVGELRGHLWEQFTLPGQVRGGLLSLCNTGPLAVARQILCIHDTNISAFPQSYSLRYRLLHRLFLPLLARRVARVVTVSSFSAAELARSGIRPEAEISVIPCGHEHALTWTPKHSEATRRAAGSSTIVVLGSPAPHKNIGMLLDLAPRLAAVGFRLALVGALDSRVFQSAPGAAADNANVTVLGRLTDNELAALLTNSLCLAFPSYAEGFGLPPLEAMALGCPVVVSDRASLPEICGAAALYAAPDQPEAWLDAFKQLRAEPALRFKLVATGRENAKKYRWSTSAEAYLAEMAIADGLVTRREDLAP</sequence>
<accession>A0A9X2PDF6</accession>
<dbReference type="AlphaFoldDB" id="A0A9X2PDF6"/>
<organism evidence="3 4">
    <name type="scientific">Ancylobacter mangrovi</name>
    <dbReference type="NCBI Taxonomy" id="2972472"/>
    <lineage>
        <taxon>Bacteria</taxon>
        <taxon>Pseudomonadati</taxon>
        <taxon>Pseudomonadota</taxon>
        <taxon>Alphaproteobacteria</taxon>
        <taxon>Hyphomicrobiales</taxon>
        <taxon>Xanthobacteraceae</taxon>
        <taxon>Ancylobacter</taxon>
    </lineage>
</organism>
<keyword evidence="4" id="KW-1185">Reference proteome</keyword>
<evidence type="ECO:0000313" key="4">
    <source>
        <dbReference type="Proteomes" id="UP001151088"/>
    </source>
</evidence>
<dbReference type="GO" id="GO:0009103">
    <property type="term" value="P:lipopolysaccharide biosynthetic process"/>
    <property type="evidence" value="ECO:0007669"/>
    <property type="project" value="TreeGrafter"/>
</dbReference>
<dbReference type="Pfam" id="PF00534">
    <property type="entry name" value="Glycos_transf_1"/>
    <property type="match status" value="1"/>
</dbReference>
<comment type="caution">
    <text evidence="3">The sequence shown here is derived from an EMBL/GenBank/DDBJ whole genome shotgun (WGS) entry which is preliminary data.</text>
</comment>
<dbReference type="GO" id="GO:0016757">
    <property type="term" value="F:glycosyltransferase activity"/>
    <property type="evidence" value="ECO:0007669"/>
    <property type="project" value="InterPro"/>
</dbReference>
<dbReference type="SUPFAM" id="SSF53756">
    <property type="entry name" value="UDP-Glycosyltransferase/glycogen phosphorylase"/>
    <property type="match status" value="1"/>
</dbReference>
<name>A0A9X2PDF6_9HYPH</name>
<proteinExistence type="predicted"/>
<feature type="domain" description="Glycosyl transferase family 1" evidence="2">
    <location>
        <begin position="180"/>
        <end position="339"/>
    </location>
</feature>
<protein>
    <submittedName>
        <fullName evidence="3">Glycosyltransferase family 4 protein</fullName>
    </submittedName>
</protein>
<evidence type="ECO:0000313" key="3">
    <source>
        <dbReference type="EMBL" id="MCS0493950.1"/>
    </source>
</evidence>
<keyword evidence="1" id="KW-0808">Transferase</keyword>
<dbReference type="Gene3D" id="3.40.50.2000">
    <property type="entry name" value="Glycogen Phosphorylase B"/>
    <property type="match status" value="2"/>
</dbReference>
<dbReference type="InterPro" id="IPR001296">
    <property type="entry name" value="Glyco_trans_1"/>
</dbReference>
<evidence type="ECO:0000256" key="1">
    <source>
        <dbReference type="ARBA" id="ARBA00022679"/>
    </source>
</evidence>
<dbReference type="CDD" id="cd03809">
    <property type="entry name" value="GT4_MtfB-like"/>
    <property type="match status" value="1"/>
</dbReference>
<reference evidence="3" key="1">
    <citation type="submission" date="2022-08" db="EMBL/GenBank/DDBJ databases">
        <authorList>
            <person name="Li F."/>
        </authorList>
    </citation>
    <scope>NUCLEOTIDE SEQUENCE</scope>
    <source>
        <strain evidence="3">MQZ15Z-1</strain>
    </source>
</reference>
<dbReference type="Proteomes" id="UP001151088">
    <property type="component" value="Unassembled WGS sequence"/>
</dbReference>
<evidence type="ECO:0000259" key="2">
    <source>
        <dbReference type="Pfam" id="PF00534"/>
    </source>
</evidence>
<gene>
    <name evidence="3" type="ORF">NVS89_02495</name>
</gene>
<dbReference type="EMBL" id="JANTHZ010000001">
    <property type="protein sequence ID" value="MCS0493950.1"/>
    <property type="molecule type" value="Genomic_DNA"/>
</dbReference>
<dbReference type="PANTHER" id="PTHR46401:SF2">
    <property type="entry name" value="GLYCOSYLTRANSFERASE WBBK-RELATED"/>
    <property type="match status" value="1"/>
</dbReference>